<comment type="caution">
    <text evidence="9">The sequence shown here is derived from an EMBL/GenBank/DDBJ whole genome shotgun (WGS) entry which is preliminary data.</text>
</comment>
<comment type="pathway">
    <text evidence="2">Protein modification; protein sumoylation.</text>
</comment>
<dbReference type="Gene3D" id="3.50.50.80">
    <property type="entry name" value="Ubiquitin-activating enzyme E1, inactive adenylation domain, subdomain 1"/>
    <property type="match status" value="1"/>
</dbReference>
<evidence type="ECO:0000256" key="5">
    <source>
        <dbReference type="ARBA" id="ARBA00023242"/>
    </source>
</evidence>
<dbReference type="Pfam" id="PF16190">
    <property type="entry name" value="E1_FCCH"/>
    <property type="match status" value="1"/>
</dbReference>
<sequence length="444" mass="46665">MAEGTIDTNLYSRQIGTFGMETMGKLIQMKVLISGLRGLGAEIAKNLILAGPAAVVLHDESLVEARDLGSNFYLVEADVGKRKRAEACAAQLAQLNPYVTVTVHSGPITDGLLAGMSVAVFTDTSQSDLLRFNEVCRSRTPAVGFVAADCFGVAGTAFVDFGDSFTCRDKDGEEPKSAIVAGVTQESPGTVHTHNERRHGFQDGDWVTFREVQGMTQLNDAKPRQIKVTGPFSFTIEDTTGYSAYLREGIVTQAKVPTQMKFASYRASTVQPRPEGGEDCEAAPPGRPAKVAEVVAARLSSSLLGDLGAQLAASADAEARAAACTSRRQKAEAVVGEVRAYLHVEGTGASHDCLQWAVGLCYGLLHTLAALEAAEGPPPQALAAQEYARLVSAVNSLKECAEKLRGAALLGDEPGPGRTARAGGSQPSGCLAGLAAALWRGQGR</sequence>
<evidence type="ECO:0000259" key="8">
    <source>
        <dbReference type="Pfam" id="PF16190"/>
    </source>
</evidence>
<keyword evidence="5" id="KW-0539">Nucleus</keyword>
<dbReference type="InterPro" id="IPR042449">
    <property type="entry name" value="Ub-E1_IAD_1"/>
</dbReference>
<accession>A0ABN9WB81</accession>
<comment type="similarity">
    <text evidence="3">Belongs to the ubiquitin-activating E1 family.</text>
</comment>
<evidence type="ECO:0000256" key="4">
    <source>
        <dbReference type="ARBA" id="ARBA00022786"/>
    </source>
</evidence>
<evidence type="ECO:0000313" key="10">
    <source>
        <dbReference type="Proteomes" id="UP001189429"/>
    </source>
</evidence>
<reference evidence="9" key="1">
    <citation type="submission" date="2023-10" db="EMBL/GenBank/DDBJ databases">
        <authorList>
            <person name="Chen Y."/>
            <person name="Shah S."/>
            <person name="Dougan E. K."/>
            <person name="Thang M."/>
            <person name="Chan C."/>
        </authorList>
    </citation>
    <scope>NUCLEOTIDE SEQUENCE [LARGE SCALE GENOMIC DNA]</scope>
</reference>
<evidence type="ECO:0000256" key="6">
    <source>
        <dbReference type="ARBA" id="ARBA00044354"/>
    </source>
</evidence>
<evidence type="ECO:0000313" key="9">
    <source>
        <dbReference type="EMBL" id="CAK0882052.1"/>
    </source>
</evidence>
<dbReference type="Proteomes" id="UP001189429">
    <property type="component" value="Unassembled WGS sequence"/>
</dbReference>
<dbReference type="PRINTS" id="PR01849">
    <property type="entry name" value="UBIQUITINACT"/>
</dbReference>
<dbReference type="InterPro" id="IPR032418">
    <property type="entry name" value="E1_FCCH"/>
</dbReference>
<dbReference type="InterPro" id="IPR000594">
    <property type="entry name" value="ThiF_NAD_FAD-bd"/>
</dbReference>
<name>A0ABN9WB81_9DINO</name>
<organism evidence="9 10">
    <name type="scientific">Prorocentrum cordatum</name>
    <dbReference type="NCBI Taxonomy" id="2364126"/>
    <lineage>
        <taxon>Eukaryota</taxon>
        <taxon>Sar</taxon>
        <taxon>Alveolata</taxon>
        <taxon>Dinophyceae</taxon>
        <taxon>Prorocentrales</taxon>
        <taxon>Prorocentraceae</taxon>
        <taxon>Prorocentrum</taxon>
    </lineage>
</organism>
<protein>
    <recommendedName>
        <fullName evidence="6">Ubiquitin-like 1-activating enzyme E1A</fullName>
    </recommendedName>
</protein>
<keyword evidence="4" id="KW-0833">Ubl conjugation pathway</keyword>
<dbReference type="PANTHER" id="PTHR10953">
    <property type="entry name" value="UBIQUITIN-ACTIVATING ENZYME E1"/>
    <property type="match status" value="1"/>
</dbReference>
<dbReference type="InterPro" id="IPR000011">
    <property type="entry name" value="UBQ/SUMO-activ_enz_E1-like"/>
</dbReference>
<dbReference type="InterPro" id="IPR035985">
    <property type="entry name" value="Ubiquitin-activating_enz"/>
</dbReference>
<proteinExistence type="inferred from homology"/>
<evidence type="ECO:0000256" key="1">
    <source>
        <dbReference type="ARBA" id="ARBA00004123"/>
    </source>
</evidence>
<evidence type="ECO:0000256" key="3">
    <source>
        <dbReference type="ARBA" id="ARBA00005673"/>
    </source>
</evidence>
<keyword evidence="10" id="KW-1185">Reference proteome</keyword>
<dbReference type="PANTHER" id="PTHR10953:SF162">
    <property type="entry name" value="SUMO-ACTIVATING ENZYME SUBUNIT 1"/>
    <property type="match status" value="1"/>
</dbReference>
<comment type="subcellular location">
    <subcellularLocation>
        <location evidence="1">Nucleus</location>
    </subcellularLocation>
</comment>
<feature type="domain" description="Ubiquitin-activating enzyme E1 FCCH" evidence="8">
    <location>
        <begin position="186"/>
        <end position="255"/>
    </location>
</feature>
<dbReference type="Gene3D" id="2.40.30.180">
    <property type="entry name" value="Ubiquitin-activating enzyme E1, FCCH domain"/>
    <property type="match status" value="1"/>
</dbReference>
<gene>
    <name evidence="9" type="ORF">PCOR1329_LOCUS64700</name>
</gene>
<feature type="domain" description="THIF-type NAD/FAD binding fold" evidence="7">
    <location>
        <begin position="11"/>
        <end position="110"/>
    </location>
</feature>
<dbReference type="Pfam" id="PF00899">
    <property type="entry name" value="ThiF"/>
    <property type="match status" value="1"/>
</dbReference>
<dbReference type="EMBL" id="CAUYUJ010018262">
    <property type="protein sequence ID" value="CAK0882052.1"/>
    <property type="molecule type" value="Genomic_DNA"/>
</dbReference>
<dbReference type="InterPro" id="IPR042302">
    <property type="entry name" value="E1_FCCH_sf"/>
</dbReference>
<evidence type="ECO:0000256" key="2">
    <source>
        <dbReference type="ARBA" id="ARBA00004718"/>
    </source>
</evidence>
<evidence type="ECO:0000259" key="7">
    <source>
        <dbReference type="Pfam" id="PF00899"/>
    </source>
</evidence>
<dbReference type="InterPro" id="IPR045886">
    <property type="entry name" value="ThiF/MoeB/HesA"/>
</dbReference>
<dbReference type="SUPFAM" id="SSF69572">
    <property type="entry name" value="Activating enzymes of the ubiquitin-like proteins"/>
    <property type="match status" value="1"/>
</dbReference>